<organism evidence="9 10">
    <name type="scientific">Pseudoalteromonas aurantia 208</name>
    <dbReference type="NCBI Taxonomy" id="1314867"/>
    <lineage>
        <taxon>Bacteria</taxon>
        <taxon>Pseudomonadati</taxon>
        <taxon>Pseudomonadota</taxon>
        <taxon>Gammaproteobacteria</taxon>
        <taxon>Alteromonadales</taxon>
        <taxon>Pseudoalteromonadaceae</taxon>
        <taxon>Pseudoalteromonas</taxon>
    </lineage>
</organism>
<keyword evidence="2" id="KW-1003">Cell membrane</keyword>
<feature type="transmembrane region" description="Helical" evidence="7">
    <location>
        <begin position="55"/>
        <end position="78"/>
    </location>
</feature>
<proteinExistence type="inferred from homology"/>
<evidence type="ECO:0000256" key="7">
    <source>
        <dbReference type="SAM" id="Phobius"/>
    </source>
</evidence>
<evidence type="ECO:0000259" key="8">
    <source>
        <dbReference type="Pfam" id="PF01618"/>
    </source>
</evidence>
<dbReference type="RefSeq" id="WP_192509683.1">
    <property type="nucleotide sequence ID" value="NZ_AQGV01000015.1"/>
</dbReference>
<evidence type="ECO:0000256" key="3">
    <source>
        <dbReference type="ARBA" id="ARBA00022692"/>
    </source>
</evidence>
<feature type="transmembrane region" description="Helical" evidence="7">
    <location>
        <begin position="12"/>
        <end position="34"/>
    </location>
</feature>
<dbReference type="Proteomes" id="UP000615755">
    <property type="component" value="Unassembled WGS sequence"/>
</dbReference>
<evidence type="ECO:0000256" key="4">
    <source>
        <dbReference type="ARBA" id="ARBA00022989"/>
    </source>
</evidence>
<dbReference type="InterPro" id="IPR050790">
    <property type="entry name" value="ExbB/TolQ_transport"/>
</dbReference>
<name>A0ABR9ELL3_9GAMM</name>
<dbReference type="InterPro" id="IPR002898">
    <property type="entry name" value="MotA_ExbB_proton_chnl"/>
</dbReference>
<evidence type="ECO:0000313" key="9">
    <source>
        <dbReference type="EMBL" id="MBE0370608.1"/>
    </source>
</evidence>
<comment type="subcellular location">
    <subcellularLocation>
        <location evidence="1">Cell membrane</location>
        <topology evidence="1">Multi-pass membrane protein</topology>
    </subcellularLocation>
    <subcellularLocation>
        <location evidence="6">Membrane</location>
        <topology evidence="6">Multi-pass membrane protein</topology>
    </subcellularLocation>
</comment>
<dbReference type="PANTHER" id="PTHR30625">
    <property type="entry name" value="PROTEIN TOLQ"/>
    <property type="match status" value="1"/>
</dbReference>
<keyword evidence="4 7" id="KW-1133">Transmembrane helix</keyword>
<accession>A0ABR9ELL3</accession>
<keyword evidence="3 7" id="KW-0812">Transmembrane</keyword>
<evidence type="ECO:0000256" key="1">
    <source>
        <dbReference type="ARBA" id="ARBA00004651"/>
    </source>
</evidence>
<keyword evidence="6" id="KW-0813">Transport</keyword>
<evidence type="ECO:0000256" key="2">
    <source>
        <dbReference type="ARBA" id="ARBA00022475"/>
    </source>
</evidence>
<keyword evidence="10" id="KW-1185">Reference proteome</keyword>
<dbReference type="EMBL" id="AQGV01000015">
    <property type="protein sequence ID" value="MBE0370608.1"/>
    <property type="molecule type" value="Genomic_DNA"/>
</dbReference>
<sequence length="130" mass="14096">MSSNYIDILTNPIILALLGVAVVSYCLLIELLLVRHPSTLWLARVSYWSKPISTLIAALPLLGLLGTINGLLTTFNYISANHGLSQNEIMSGGISDALLTTQLGLILAVPAVVLRQYLSSQYKKSIMVLK</sequence>
<evidence type="ECO:0000256" key="6">
    <source>
        <dbReference type="RuleBase" id="RU004057"/>
    </source>
</evidence>
<comment type="similarity">
    <text evidence="6">Belongs to the exbB/tolQ family.</text>
</comment>
<feature type="transmembrane region" description="Helical" evidence="7">
    <location>
        <begin position="98"/>
        <end position="118"/>
    </location>
</feature>
<keyword evidence="6" id="KW-0653">Protein transport</keyword>
<evidence type="ECO:0000313" key="10">
    <source>
        <dbReference type="Proteomes" id="UP000615755"/>
    </source>
</evidence>
<dbReference type="PANTHER" id="PTHR30625:SF11">
    <property type="entry name" value="MOTA_TOLQ_EXBB PROTON CHANNEL DOMAIN-CONTAINING PROTEIN"/>
    <property type="match status" value="1"/>
</dbReference>
<evidence type="ECO:0000256" key="5">
    <source>
        <dbReference type="ARBA" id="ARBA00023136"/>
    </source>
</evidence>
<protein>
    <recommendedName>
        <fullName evidence="8">MotA/TolQ/ExbB proton channel domain-containing protein</fullName>
    </recommendedName>
</protein>
<keyword evidence="5 7" id="KW-0472">Membrane</keyword>
<gene>
    <name evidence="9" type="ORF">PAUR_b0679</name>
</gene>
<dbReference type="Pfam" id="PF01618">
    <property type="entry name" value="MotA_ExbB"/>
    <property type="match status" value="1"/>
</dbReference>
<feature type="domain" description="MotA/TolQ/ExbB proton channel" evidence="8">
    <location>
        <begin position="49"/>
        <end position="127"/>
    </location>
</feature>
<comment type="caution">
    <text evidence="9">The sequence shown here is derived from an EMBL/GenBank/DDBJ whole genome shotgun (WGS) entry which is preliminary data.</text>
</comment>
<reference evidence="9 10" key="1">
    <citation type="submission" date="2015-03" db="EMBL/GenBank/DDBJ databases">
        <title>Genome sequence of Pseudoalteromonas aurantia.</title>
        <authorList>
            <person name="Xie B.-B."/>
            <person name="Rong J.-C."/>
            <person name="Qin Q.-L."/>
            <person name="Zhang Y.-Z."/>
        </authorList>
    </citation>
    <scope>NUCLEOTIDE SEQUENCE [LARGE SCALE GENOMIC DNA]</scope>
    <source>
        <strain evidence="9 10">208</strain>
    </source>
</reference>